<name>A0A6G1D933_9ORYZ</name>
<evidence type="ECO:0008006" key="3">
    <source>
        <dbReference type="Google" id="ProtNLM"/>
    </source>
</evidence>
<dbReference type="AlphaFoldDB" id="A0A6G1D933"/>
<dbReference type="EMBL" id="SPHZ02000007">
    <property type="protein sequence ID" value="KAF0908273.1"/>
    <property type="molecule type" value="Genomic_DNA"/>
</dbReference>
<protein>
    <recommendedName>
        <fullName evidence="3">Subtilisin-like protease fibronectin type-III domain-containing protein</fullName>
    </recommendedName>
</protein>
<evidence type="ECO:0000313" key="2">
    <source>
        <dbReference type="Proteomes" id="UP000479710"/>
    </source>
</evidence>
<dbReference type="Proteomes" id="UP000479710">
    <property type="component" value="Unassembled WGS sequence"/>
</dbReference>
<comment type="caution">
    <text evidence="1">The sequence shown here is derived from an EMBL/GenBank/DDBJ whole genome shotgun (WGS) entry which is preliminary data.</text>
</comment>
<reference evidence="1 2" key="1">
    <citation type="submission" date="2019-11" db="EMBL/GenBank/DDBJ databases">
        <title>Whole genome sequence of Oryza granulata.</title>
        <authorList>
            <person name="Li W."/>
        </authorList>
    </citation>
    <scope>NUCLEOTIDE SEQUENCE [LARGE SCALE GENOMIC DNA]</scope>
    <source>
        <strain evidence="2">cv. Menghai</strain>
        <tissue evidence="1">Leaf</tissue>
    </source>
</reference>
<dbReference type="OrthoDB" id="778844at2759"/>
<gene>
    <name evidence="1" type="ORF">E2562_023890</name>
</gene>
<keyword evidence="2" id="KW-1185">Reference proteome</keyword>
<accession>A0A6G1D933</accession>
<organism evidence="1 2">
    <name type="scientific">Oryza meyeriana var. granulata</name>
    <dbReference type="NCBI Taxonomy" id="110450"/>
    <lineage>
        <taxon>Eukaryota</taxon>
        <taxon>Viridiplantae</taxon>
        <taxon>Streptophyta</taxon>
        <taxon>Embryophyta</taxon>
        <taxon>Tracheophyta</taxon>
        <taxon>Spermatophyta</taxon>
        <taxon>Magnoliopsida</taxon>
        <taxon>Liliopsida</taxon>
        <taxon>Poales</taxon>
        <taxon>Poaceae</taxon>
        <taxon>BOP clade</taxon>
        <taxon>Oryzoideae</taxon>
        <taxon>Oryzeae</taxon>
        <taxon>Oryzinae</taxon>
        <taxon>Oryza</taxon>
        <taxon>Oryza meyeriana</taxon>
    </lineage>
</organism>
<sequence>MTSKPVTAAACPAGRGGVSGVNYPSIVVPVINYGVGFAVDVSRTVTNVGPADSVQLQGHLGVKPDCRTHWRSAR</sequence>
<evidence type="ECO:0000313" key="1">
    <source>
        <dbReference type="EMBL" id="KAF0908273.1"/>
    </source>
</evidence>
<dbReference type="Gene3D" id="2.60.40.2310">
    <property type="match status" value="1"/>
</dbReference>
<proteinExistence type="predicted"/>